<name>A0A6I2UFN5_9FIRM</name>
<protein>
    <submittedName>
        <fullName evidence="1">Uncharacterized protein</fullName>
    </submittedName>
</protein>
<organism evidence="1 2">
    <name type="scientific">Anaerovibrio slackiae</name>
    <dbReference type="NCBI Taxonomy" id="2652309"/>
    <lineage>
        <taxon>Bacteria</taxon>
        <taxon>Bacillati</taxon>
        <taxon>Bacillota</taxon>
        <taxon>Negativicutes</taxon>
        <taxon>Selenomonadales</taxon>
        <taxon>Selenomonadaceae</taxon>
        <taxon>Anaerovibrio</taxon>
    </lineage>
</organism>
<reference evidence="1 2" key="1">
    <citation type="submission" date="2019-08" db="EMBL/GenBank/DDBJ databases">
        <title>In-depth cultivation of the pig gut microbiome towards novel bacterial diversity and tailored functional studies.</title>
        <authorList>
            <person name="Wylensek D."/>
            <person name="Hitch T.C.A."/>
            <person name="Clavel T."/>
        </authorList>
    </citation>
    <scope>NUCLEOTIDE SEQUENCE [LARGE SCALE GENOMIC DNA]</scope>
    <source>
        <strain evidence="1 2">WCA-693-APC-5D-A</strain>
    </source>
</reference>
<sequence length="86" mass="10008">MVVHGAVIIEQGVTFAIVVVKQTVTQYTVRAIRFRQSIAPFFPNMPIILMSQDREGNPHYYGRKDIVDFLKTVPLDKIPWKTYHIY</sequence>
<dbReference type="Proteomes" id="UP000433181">
    <property type="component" value="Unassembled WGS sequence"/>
</dbReference>
<proteinExistence type="predicted"/>
<evidence type="ECO:0000313" key="2">
    <source>
        <dbReference type="Proteomes" id="UP000433181"/>
    </source>
</evidence>
<accession>A0A6I2UFN5</accession>
<dbReference type="GeneID" id="96778375"/>
<evidence type="ECO:0000313" key="1">
    <source>
        <dbReference type="EMBL" id="MSU08449.1"/>
    </source>
</evidence>
<gene>
    <name evidence="1" type="ORF">FYJ84_05550</name>
</gene>
<dbReference type="AlphaFoldDB" id="A0A6I2UFN5"/>
<keyword evidence="2" id="KW-1185">Reference proteome</keyword>
<dbReference type="EMBL" id="VUNR01000008">
    <property type="protein sequence ID" value="MSU08449.1"/>
    <property type="molecule type" value="Genomic_DNA"/>
</dbReference>
<dbReference type="RefSeq" id="WP_154406615.1">
    <property type="nucleotide sequence ID" value="NZ_VUNR01000008.1"/>
</dbReference>
<comment type="caution">
    <text evidence="1">The sequence shown here is derived from an EMBL/GenBank/DDBJ whole genome shotgun (WGS) entry which is preliminary data.</text>
</comment>